<evidence type="ECO:0000256" key="19">
    <source>
        <dbReference type="ARBA" id="ARBA00023166"/>
    </source>
</evidence>
<keyword evidence="31" id="KW-1185">Reference proteome</keyword>
<dbReference type="GO" id="GO:0071949">
    <property type="term" value="F:FAD binding"/>
    <property type="evidence" value="ECO:0000318"/>
    <property type="project" value="GO_Central"/>
</dbReference>
<keyword evidence="11" id="KW-0752">Steroid biosynthesis</keyword>
<dbReference type="Pfam" id="PF00175">
    <property type="entry name" value="NAD_binding_1"/>
    <property type="match status" value="1"/>
</dbReference>
<comment type="similarity">
    <text evidence="2 28">Belongs to the flavoprotein pyridine nucleotide cytochrome reductase family.</text>
</comment>
<reference evidence="30" key="2">
    <citation type="submission" date="2025-08" db="UniProtKB">
        <authorList>
            <consortium name="Ensembl"/>
        </authorList>
    </citation>
    <scope>IDENTIFICATION</scope>
    <source>
        <strain evidence="30">Hd-rR</strain>
    </source>
</reference>
<reference evidence="30" key="3">
    <citation type="submission" date="2025-09" db="UniProtKB">
        <authorList>
            <consortium name="Ensembl"/>
        </authorList>
    </citation>
    <scope>IDENTIFICATION</scope>
    <source>
        <strain evidence="30">Hd-rR</strain>
    </source>
</reference>
<feature type="binding site" evidence="27">
    <location>
        <position position="148"/>
    </location>
    <ligand>
        <name>FAD</name>
        <dbReference type="ChEBI" id="CHEBI:57692"/>
    </ligand>
</feature>
<evidence type="ECO:0000256" key="25">
    <source>
        <dbReference type="ARBA" id="ARBA00047026"/>
    </source>
</evidence>
<evidence type="ECO:0000256" key="26">
    <source>
        <dbReference type="ARBA" id="ARBA00047465"/>
    </source>
</evidence>
<dbReference type="SUPFAM" id="SSF63380">
    <property type="entry name" value="Riboflavin synthase domain-like"/>
    <property type="match status" value="1"/>
</dbReference>
<dbReference type="GeneTree" id="ENSGT00940000153962"/>
<gene>
    <name evidence="30" type="primary">CYB5R3</name>
    <name evidence="30" type="synonym">LOC101175543</name>
</gene>
<keyword evidence="19" id="KW-1207">Sterol metabolism</keyword>
<dbReference type="PANTHER" id="PTHR19370:SF121">
    <property type="entry name" value="NADH-CYTOCHROME B5 REDUCTASE 3"/>
    <property type="match status" value="1"/>
</dbReference>
<evidence type="ECO:0000256" key="15">
    <source>
        <dbReference type="ARBA" id="ARBA00023027"/>
    </source>
</evidence>
<feature type="binding site" evidence="27">
    <location>
        <position position="107"/>
    </location>
    <ligand>
        <name>FAD</name>
        <dbReference type="ChEBI" id="CHEBI:57692"/>
    </ligand>
</feature>
<accession>A0A3B3HI43</accession>
<keyword evidence="15 28" id="KW-0520">NAD</keyword>
<evidence type="ECO:0000256" key="11">
    <source>
        <dbReference type="ARBA" id="ARBA00022955"/>
    </source>
</evidence>
<dbReference type="STRING" id="8090.ENSORLP00000030960"/>
<protein>
    <recommendedName>
        <fullName evidence="28">NADH-cytochrome b5 reductase</fullName>
        <ecNumber evidence="28">1.6.2.2</ecNumber>
    </recommendedName>
</protein>
<dbReference type="GO" id="GO:0005739">
    <property type="term" value="C:mitochondrion"/>
    <property type="evidence" value="ECO:0000318"/>
    <property type="project" value="GO_Central"/>
</dbReference>
<keyword evidence="8" id="KW-1000">Mitochondrion outer membrane</keyword>
<evidence type="ECO:0000256" key="12">
    <source>
        <dbReference type="ARBA" id="ARBA00022990"/>
    </source>
</evidence>
<dbReference type="Bgee" id="ENSORLG00000018656">
    <property type="expression patterns" value="Expressed in heart and 14 other cell types or tissues"/>
</dbReference>
<evidence type="ECO:0000256" key="18">
    <source>
        <dbReference type="ARBA" id="ARBA00023136"/>
    </source>
</evidence>
<keyword evidence="21" id="KW-0449">Lipoprotein</keyword>
<dbReference type="GO" id="GO:0006695">
    <property type="term" value="P:cholesterol biosynthetic process"/>
    <property type="evidence" value="ECO:0007669"/>
    <property type="project" value="UniProtKB-KW"/>
</dbReference>
<evidence type="ECO:0000256" key="21">
    <source>
        <dbReference type="ARBA" id="ARBA00023288"/>
    </source>
</evidence>
<keyword evidence="18" id="KW-0472">Membrane</keyword>
<evidence type="ECO:0000256" key="3">
    <source>
        <dbReference type="ARBA" id="ARBA00022516"/>
    </source>
</evidence>
<dbReference type="InterPro" id="IPR001709">
    <property type="entry name" value="Flavoprot_Pyr_Nucl_cyt_Rdtase"/>
</dbReference>
<dbReference type="InterPro" id="IPR008333">
    <property type="entry name" value="Cbr1-like_FAD-bd_dom"/>
</dbReference>
<dbReference type="EC" id="1.6.2.2" evidence="28"/>
<feature type="binding site" evidence="27">
    <location>
        <position position="91"/>
    </location>
    <ligand>
        <name>FAD</name>
        <dbReference type="ChEBI" id="CHEBI:57692"/>
    </ligand>
</feature>
<dbReference type="PRINTS" id="PR00371">
    <property type="entry name" value="FPNCR"/>
</dbReference>
<keyword evidence="13 28" id="KW-0560">Oxidoreductase</keyword>
<organism evidence="30 31">
    <name type="scientific">Oryzias latipes</name>
    <name type="common">Japanese rice fish</name>
    <name type="synonym">Japanese killifish</name>
    <dbReference type="NCBI Taxonomy" id="8090"/>
    <lineage>
        <taxon>Eukaryota</taxon>
        <taxon>Metazoa</taxon>
        <taxon>Chordata</taxon>
        <taxon>Craniata</taxon>
        <taxon>Vertebrata</taxon>
        <taxon>Euteleostomi</taxon>
        <taxon>Actinopterygii</taxon>
        <taxon>Neopterygii</taxon>
        <taxon>Teleostei</taxon>
        <taxon>Neoteleostei</taxon>
        <taxon>Acanthomorphata</taxon>
        <taxon>Ovalentaria</taxon>
        <taxon>Atherinomorphae</taxon>
        <taxon>Beloniformes</taxon>
        <taxon>Adrianichthyidae</taxon>
        <taxon>Oryziinae</taxon>
        <taxon>Oryzias</taxon>
    </lineage>
</organism>
<keyword evidence="6 27" id="KW-0285">Flavoprotein</keyword>
<evidence type="ECO:0000256" key="13">
    <source>
        <dbReference type="ARBA" id="ARBA00023002"/>
    </source>
</evidence>
<evidence type="ECO:0000256" key="27">
    <source>
        <dbReference type="PIRSR" id="PIRSR601834-1"/>
    </source>
</evidence>
<dbReference type="Gene3D" id="3.40.50.80">
    <property type="entry name" value="Nucleotide-binding domain of ferredoxin-NADP reductase (FNR) module"/>
    <property type="match status" value="1"/>
</dbReference>
<keyword evidence="9" id="KW-0256">Endoplasmic reticulum</keyword>
<sequence>MLSYIFGLIRGGLDSVINLIFRLFFSKRRPAITLEDPNIKYALRLIDKEIVSHDTRRFRFALPSPEHVLGLPVGQHIYLSAKIDGKLVVRPYTPVSSDDDKGSVDLVVKVRSPTVLLFTDVPAFDTPLCLQVYFKGINPKFPEGGKMSQYLESLKINDTIDFRGPSGLLVYRGRGVFDVQPEKKSPAVKKTAKHVGMIAGGTGITPMLQIITAIMKDPQDPTVCHLLFANQTEKDILLRPELEEIQVKHPDRFRLWFTVDRAPLGESERKTNLQLQQDQKNTDFKLNRPVLHLFFFLLNIYSVPSFVTGKRSISERALDVLRL</sequence>
<keyword evidence="17" id="KW-0496">Mitochondrion</keyword>
<evidence type="ECO:0000256" key="9">
    <source>
        <dbReference type="ARBA" id="ARBA00022824"/>
    </source>
</evidence>
<dbReference type="InterPro" id="IPR001834">
    <property type="entry name" value="CBR-like"/>
</dbReference>
<keyword evidence="3" id="KW-0444">Lipid biosynthesis</keyword>
<proteinExistence type="inferred from homology"/>
<feature type="binding site" evidence="27">
    <location>
        <position position="147"/>
    </location>
    <ligand>
        <name>FAD</name>
        <dbReference type="ChEBI" id="CHEBI:57692"/>
    </ligand>
</feature>
<comment type="subunit">
    <text evidence="25">Component of a complex composed of cytochrome b5, NADH-cytochrome b5 reductase (CYB5R3) and MTARC2. Interacts with MTLN; the interaction is required to maintain cellular lipid composition and leads to stimulation of mitochondrial respiratory complex I activity.</text>
</comment>
<keyword evidence="10 27" id="KW-0274">FAD</keyword>
<keyword evidence="12" id="KW-0007">Acetylation</keyword>
<dbReference type="GO" id="GO:0005789">
    <property type="term" value="C:endoplasmic reticulum membrane"/>
    <property type="evidence" value="ECO:0007669"/>
    <property type="project" value="UniProtKB-SubCell"/>
</dbReference>
<comment type="function">
    <text evidence="22">Catalyzes the reduction of two molecules of cytochrome b5 using NADH as the electron donor.</text>
</comment>
<dbReference type="GO" id="GO:0090524">
    <property type="term" value="F:cytochrome-b5 reductase activity, acting on NADH"/>
    <property type="evidence" value="ECO:0007669"/>
    <property type="project" value="UniProtKB-EC"/>
</dbReference>
<dbReference type="FunFam" id="2.40.30.10:FF:000021">
    <property type="entry name" value="NADH-cytochrome b5 reductase"/>
    <property type="match status" value="1"/>
</dbReference>
<dbReference type="InterPro" id="IPR017927">
    <property type="entry name" value="FAD-bd_FR_type"/>
</dbReference>
<dbReference type="SUPFAM" id="SSF52343">
    <property type="entry name" value="Ferredoxin reductase-like, C-terminal NADP-linked domain"/>
    <property type="match status" value="1"/>
</dbReference>
<dbReference type="GO" id="GO:0004128">
    <property type="term" value="F:cytochrome-b5 reductase activity, acting on NAD(P)H"/>
    <property type="evidence" value="ECO:0000318"/>
    <property type="project" value="GO_Central"/>
</dbReference>
<reference evidence="30 31" key="1">
    <citation type="journal article" date="2007" name="Nature">
        <title>The medaka draft genome and insights into vertebrate genome evolution.</title>
        <authorList>
            <person name="Kasahara M."/>
            <person name="Naruse K."/>
            <person name="Sasaki S."/>
            <person name="Nakatani Y."/>
            <person name="Qu W."/>
            <person name="Ahsan B."/>
            <person name="Yamada T."/>
            <person name="Nagayasu Y."/>
            <person name="Doi K."/>
            <person name="Kasai Y."/>
            <person name="Jindo T."/>
            <person name="Kobayashi D."/>
            <person name="Shimada A."/>
            <person name="Toyoda A."/>
            <person name="Kuroki Y."/>
            <person name="Fujiyama A."/>
            <person name="Sasaki T."/>
            <person name="Shimizu A."/>
            <person name="Asakawa S."/>
            <person name="Shimizu N."/>
            <person name="Hashimoto S."/>
            <person name="Yang J."/>
            <person name="Lee Y."/>
            <person name="Matsushima K."/>
            <person name="Sugano S."/>
            <person name="Sakaizumi M."/>
            <person name="Narita T."/>
            <person name="Ohishi K."/>
            <person name="Haga S."/>
            <person name="Ohta F."/>
            <person name="Nomoto H."/>
            <person name="Nogata K."/>
            <person name="Morishita T."/>
            <person name="Endo T."/>
            <person name="Shin-I T."/>
            <person name="Takeda H."/>
            <person name="Morishita S."/>
            <person name="Kohara Y."/>
        </authorList>
    </citation>
    <scope>NUCLEOTIDE SEQUENCE [LARGE SCALE GENOMIC DNA]</scope>
    <source>
        <strain evidence="30 31">Hd-rR</strain>
    </source>
</reference>
<comment type="subcellular location">
    <subcellularLocation>
        <location evidence="23">Endoplasmic reticulum membrane</location>
        <topology evidence="23">Lipid-anchor</topology>
        <orientation evidence="23">Cytoplasmic side</orientation>
    </subcellularLocation>
    <subcellularLocation>
        <location evidence="24">Mitochondrion outer membrane</location>
        <topology evidence="24">Lipid-anchor</topology>
        <orientation evidence="24">Cytoplasmic side</orientation>
    </subcellularLocation>
</comment>
<keyword evidence="16" id="KW-0443">Lipid metabolism</keyword>
<evidence type="ECO:0000256" key="5">
    <source>
        <dbReference type="ARBA" id="ARBA00022553"/>
    </source>
</evidence>
<name>A0A3B3HI43_ORYLA</name>
<evidence type="ECO:0000256" key="24">
    <source>
        <dbReference type="ARBA" id="ARBA00037821"/>
    </source>
</evidence>
<evidence type="ECO:0000256" key="16">
    <source>
        <dbReference type="ARBA" id="ARBA00023098"/>
    </source>
</evidence>
<dbReference type="PROSITE" id="PS51384">
    <property type="entry name" value="FAD_FR"/>
    <property type="match status" value="1"/>
</dbReference>
<evidence type="ECO:0000259" key="29">
    <source>
        <dbReference type="PROSITE" id="PS51384"/>
    </source>
</evidence>
<feature type="binding site" evidence="27">
    <location>
        <position position="205"/>
    </location>
    <ligand>
        <name>FAD</name>
        <dbReference type="ChEBI" id="CHEBI:57692"/>
    </ligand>
</feature>
<evidence type="ECO:0000256" key="4">
    <source>
        <dbReference type="ARBA" id="ARBA00022548"/>
    </source>
</evidence>
<feature type="binding site" evidence="27">
    <location>
        <position position="109"/>
    </location>
    <ligand>
        <name>FAD</name>
        <dbReference type="ChEBI" id="CHEBI:57692"/>
    </ligand>
</feature>
<evidence type="ECO:0000256" key="14">
    <source>
        <dbReference type="ARBA" id="ARBA00023011"/>
    </source>
</evidence>
<keyword evidence="4" id="KW-0153">Cholesterol metabolism</keyword>
<feature type="binding site" evidence="27">
    <location>
        <position position="90"/>
    </location>
    <ligand>
        <name>FAD</name>
        <dbReference type="ChEBI" id="CHEBI:57692"/>
    </ligand>
</feature>
<dbReference type="GO" id="GO:0005741">
    <property type="term" value="C:mitochondrial outer membrane"/>
    <property type="evidence" value="ECO:0007669"/>
    <property type="project" value="UniProtKB-SubCell"/>
</dbReference>
<keyword evidence="5" id="KW-0597">Phosphoprotein</keyword>
<dbReference type="Pfam" id="PF00970">
    <property type="entry name" value="FAD_binding_6"/>
    <property type="match status" value="1"/>
</dbReference>
<dbReference type="FunCoup" id="A0A3B3HI43">
    <property type="interactions" value="1895"/>
</dbReference>
<dbReference type="Gene3D" id="2.40.30.10">
    <property type="entry name" value="Translation factors"/>
    <property type="match status" value="1"/>
</dbReference>
<dbReference type="InterPro" id="IPR001433">
    <property type="entry name" value="OxRdtase_FAD/NAD-bd"/>
</dbReference>
<keyword evidence="14" id="KW-0756">Sterol biosynthesis</keyword>
<evidence type="ECO:0000256" key="10">
    <source>
        <dbReference type="ARBA" id="ARBA00022827"/>
    </source>
</evidence>
<evidence type="ECO:0000256" key="1">
    <source>
        <dbReference type="ARBA" id="ARBA00001974"/>
    </source>
</evidence>
<evidence type="ECO:0000313" key="30">
    <source>
        <dbReference type="Ensembl" id="ENSORLP00000030960.1"/>
    </source>
</evidence>
<evidence type="ECO:0000256" key="2">
    <source>
        <dbReference type="ARBA" id="ARBA00006105"/>
    </source>
</evidence>
<evidence type="ECO:0000256" key="6">
    <source>
        <dbReference type="ARBA" id="ARBA00022630"/>
    </source>
</evidence>
<evidence type="ECO:0000313" key="31">
    <source>
        <dbReference type="Proteomes" id="UP000001038"/>
    </source>
</evidence>
<keyword evidence="7" id="KW-0152">Cholesterol biosynthesis</keyword>
<evidence type="ECO:0000256" key="7">
    <source>
        <dbReference type="ARBA" id="ARBA00022778"/>
    </source>
</evidence>
<feature type="binding site" evidence="27">
    <location>
        <position position="146"/>
    </location>
    <ligand>
        <name>FAD</name>
        <dbReference type="ChEBI" id="CHEBI:57692"/>
    </ligand>
</feature>
<dbReference type="Ensembl" id="ENSORLT00000042779.1">
    <property type="protein sequence ID" value="ENSORLP00000030960.1"/>
    <property type="gene ID" value="ENSORLG00000018656.2"/>
</dbReference>
<evidence type="ECO:0000256" key="20">
    <source>
        <dbReference type="ARBA" id="ARBA00023221"/>
    </source>
</evidence>
<dbReference type="Proteomes" id="UP000001038">
    <property type="component" value="Chromosome 23"/>
</dbReference>
<dbReference type="PRINTS" id="PR00406">
    <property type="entry name" value="CYTB5RDTASE"/>
</dbReference>
<evidence type="ECO:0000256" key="28">
    <source>
        <dbReference type="RuleBase" id="RU361226"/>
    </source>
</evidence>
<dbReference type="InterPro" id="IPR017938">
    <property type="entry name" value="Riboflavin_synthase-like_b-brl"/>
</dbReference>
<evidence type="ECO:0000256" key="8">
    <source>
        <dbReference type="ARBA" id="ARBA00022787"/>
    </source>
</evidence>
<keyword evidence="20" id="KW-0753">Steroid metabolism</keyword>
<feature type="binding site" evidence="27">
    <location>
        <position position="92"/>
    </location>
    <ligand>
        <name>FAD</name>
        <dbReference type="ChEBI" id="CHEBI:57692"/>
    </ligand>
</feature>
<dbReference type="CDD" id="cd06183">
    <property type="entry name" value="cyt_b5_reduct_like"/>
    <property type="match status" value="1"/>
</dbReference>
<dbReference type="InterPro" id="IPR039261">
    <property type="entry name" value="FNR_nucleotide-bd"/>
</dbReference>
<evidence type="ECO:0000256" key="23">
    <source>
        <dbReference type="ARBA" id="ARBA00037811"/>
    </source>
</evidence>
<comment type="cofactor">
    <cofactor evidence="1 27 28">
        <name>FAD</name>
        <dbReference type="ChEBI" id="CHEBI:57692"/>
    </cofactor>
</comment>
<dbReference type="InParanoid" id="A0A3B3HI43"/>
<dbReference type="GO" id="GO:0003954">
    <property type="term" value="F:NADH dehydrogenase activity"/>
    <property type="evidence" value="ECO:0007669"/>
    <property type="project" value="Ensembl"/>
</dbReference>
<evidence type="ECO:0000256" key="17">
    <source>
        <dbReference type="ARBA" id="ARBA00023128"/>
    </source>
</evidence>
<feature type="domain" description="FAD-binding FR-type" evidence="29">
    <location>
        <begin position="38"/>
        <end position="172"/>
    </location>
</feature>
<dbReference type="PANTHER" id="PTHR19370">
    <property type="entry name" value="NADH-CYTOCHROME B5 REDUCTASE"/>
    <property type="match status" value="1"/>
</dbReference>
<evidence type="ECO:0000256" key="22">
    <source>
        <dbReference type="ARBA" id="ARBA00037417"/>
    </source>
</evidence>
<dbReference type="AlphaFoldDB" id="A0A3B3HI43"/>
<comment type="catalytic activity">
    <reaction evidence="26">
        <text>2 Fe(III)-[cytochrome b5] + NADH = 2 Fe(II)-[cytochrome b5] + NAD(+) + H(+)</text>
        <dbReference type="Rhea" id="RHEA:46680"/>
        <dbReference type="Rhea" id="RHEA-COMP:10438"/>
        <dbReference type="Rhea" id="RHEA-COMP:10439"/>
        <dbReference type="ChEBI" id="CHEBI:15378"/>
        <dbReference type="ChEBI" id="CHEBI:29033"/>
        <dbReference type="ChEBI" id="CHEBI:29034"/>
        <dbReference type="ChEBI" id="CHEBI:57540"/>
        <dbReference type="ChEBI" id="CHEBI:57945"/>
        <dbReference type="EC" id="1.6.2.2"/>
    </reaction>
    <physiologicalReaction direction="left-to-right" evidence="26">
        <dbReference type="Rhea" id="RHEA:46681"/>
    </physiologicalReaction>
</comment>